<accession>A0A0F6SI35</accession>
<organism evidence="1 2">
    <name type="scientific">Sandaracinus amylolyticus</name>
    <dbReference type="NCBI Taxonomy" id="927083"/>
    <lineage>
        <taxon>Bacteria</taxon>
        <taxon>Pseudomonadati</taxon>
        <taxon>Myxococcota</taxon>
        <taxon>Polyangia</taxon>
        <taxon>Polyangiales</taxon>
        <taxon>Sandaracinaceae</taxon>
        <taxon>Sandaracinus</taxon>
    </lineage>
</organism>
<evidence type="ECO:0000313" key="1">
    <source>
        <dbReference type="EMBL" id="AKF11504.1"/>
    </source>
</evidence>
<reference evidence="1 2" key="1">
    <citation type="submission" date="2015-03" db="EMBL/GenBank/DDBJ databases">
        <title>Genome assembly of Sandaracinus amylolyticus DSM 53668.</title>
        <authorList>
            <person name="Sharma G."/>
            <person name="Subramanian S."/>
        </authorList>
    </citation>
    <scope>NUCLEOTIDE SEQUENCE [LARGE SCALE GENOMIC DNA]</scope>
    <source>
        <strain evidence="1 2">DSM 53668</strain>
    </source>
</reference>
<proteinExistence type="predicted"/>
<evidence type="ECO:0000313" key="2">
    <source>
        <dbReference type="Proteomes" id="UP000034883"/>
    </source>
</evidence>
<dbReference type="Proteomes" id="UP000034883">
    <property type="component" value="Chromosome"/>
</dbReference>
<protein>
    <submittedName>
        <fullName evidence="1">Uncharacterized protein</fullName>
    </submittedName>
</protein>
<dbReference type="EMBL" id="CP011125">
    <property type="protein sequence ID" value="AKF11504.1"/>
    <property type="molecule type" value="Genomic_DNA"/>
</dbReference>
<dbReference type="KEGG" id="samy:DB32_008653"/>
<sequence length="124" mass="13599">MAPRLLWIRDMQGLAALLLATMLVQGPPAALEADRERDRTPRPSFAIELELEVPTLEEVLRETFPVSELLYVRNGWVGISLTEDLAILVDVRTEGIPSSPDPARPMSRGSFSATLGIALSSWDG</sequence>
<dbReference type="AlphaFoldDB" id="A0A0F6SI35"/>
<name>A0A0F6SI35_9BACT</name>
<keyword evidence="2" id="KW-1185">Reference proteome</keyword>
<dbReference type="RefSeq" id="WP_157070348.1">
    <property type="nucleotide sequence ID" value="NZ_CP011125.1"/>
</dbReference>
<gene>
    <name evidence="1" type="ORF">DB32_008653</name>
</gene>